<dbReference type="AlphaFoldDB" id="A0A2Y9BNF2"/>
<proteinExistence type="predicted"/>
<keyword evidence="3" id="KW-1185">Reference proteome</keyword>
<gene>
    <name evidence="2" type="ORF">A8806_12265</name>
</gene>
<dbReference type="Proteomes" id="UP000245845">
    <property type="component" value="Unassembled WGS sequence"/>
</dbReference>
<feature type="transmembrane region" description="Helical" evidence="1">
    <location>
        <begin position="112"/>
        <end position="133"/>
    </location>
</feature>
<keyword evidence="1" id="KW-0812">Transmembrane</keyword>
<protein>
    <submittedName>
        <fullName evidence="2">Uncharacterized protein</fullName>
    </submittedName>
</protein>
<keyword evidence="1" id="KW-0472">Membrane</keyword>
<name>A0A2Y9BNF2_9FIRM</name>
<evidence type="ECO:0000313" key="2">
    <source>
        <dbReference type="EMBL" id="PWJ20679.1"/>
    </source>
</evidence>
<evidence type="ECO:0000313" key="3">
    <source>
        <dbReference type="Proteomes" id="UP000245845"/>
    </source>
</evidence>
<feature type="transmembrane region" description="Helical" evidence="1">
    <location>
        <begin position="139"/>
        <end position="161"/>
    </location>
</feature>
<evidence type="ECO:0000256" key="1">
    <source>
        <dbReference type="SAM" id="Phobius"/>
    </source>
</evidence>
<feature type="transmembrane region" description="Helical" evidence="1">
    <location>
        <begin position="52"/>
        <end position="69"/>
    </location>
</feature>
<reference evidence="2 3" key="1">
    <citation type="submission" date="2018-05" db="EMBL/GenBank/DDBJ databases">
        <title>The Hungate 1000. A catalogue of reference genomes from the rumen microbiome.</title>
        <authorList>
            <person name="Kelly W."/>
        </authorList>
    </citation>
    <scope>NUCLEOTIDE SEQUENCE [LARGE SCALE GENOMIC DNA]</scope>
    <source>
        <strain evidence="2 3">NLAE-zl-C242</strain>
    </source>
</reference>
<keyword evidence="1" id="KW-1133">Transmembrane helix</keyword>
<organism evidence="2 3">
    <name type="scientific">Faecalicatena orotica</name>
    <dbReference type="NCBI Taxonomy" id="1544"/>
    <lineage>
        <taxon>Bacteria</taxon>
        <taxon>Bacillati</taxon>
        <taxon>Bacillota</taxon>
        <taxon>Clostridia</taxon>
        <taxon>Lachnospirales</taxon>
        <taxon>Lachnospiraceae</taxon>
        <taxon>Faecalicatena</taxon>
    </lineage>
</organism>
<feature type="transmembrane region" description="Helical" evidence="1">
    <location>
        <begin position="6"/>
        <end position="27"/>
    </location>
</feature>
<dbReference type="EMBL" id="QGDL01000022">
    <property type="protein sequence ID" value="PWJ20679.1"/>
    <property type="molecule type" value="Genomic_DNA"/>
</dbReference>
<sequence>MSQRSYYMCILAFLSVLTIFLIIIAIVRIKNGKNAEPNEFDERQKLIRGESFKYAYAILILYLLFNSVIEDLTGKYRGAAGILLGIFVSLAVAIILCIWKDAFFNRDSTGKSLTVSNIFLLILDFYWGIPAILDPKNTYPYSIVFFYAGVLNLLILAIIAVKSFKDRREKDVESL</sequence>
<comment type="caution">
    <text evidence="2">The sequence shown here is derived from an EMBL/GenBank/DDBJ whole genome shotgun (WGS) entry which is preliminary data.</text>
</comment>
<feature type="transmembrane region" description="Helical" evidence="1">
    <location>
        <begin position="81"/>
        <end position="100"/>
    </location>
</feature>
<accession>A0A2Y9BNF2</accession>